<evidence type="ECO:0000256" key="1">
    <source>
        <dbReference type="ARBA" id="ARBA00004123"/>
    </source>
</evidence>
<comment type="caution">
    <text evidence="8">The sequence shown here is derived from an EMBL/GenBank/DDBJ whole genome shotgun (WGS) entry which is preliminary data.</text>
</comment>
<feature type="compositionally biased region" description="Basic and acidic residues" evidence="6">
    <location>
        <begin position="1"/>
        <end position="12"/>
    </location>
</feature>
<dbReference type="EMBL" id="JAGKQM010000014">
    <property type="protein sequence ID" value="KAH0885157.1"/>
    <property type="molecule type" value="Genomic_DNA"/>
</dbReference>
<evidence type="ECO:0000313" key="9">
    <source>
        <dbReference type="Proteomes" id="UP000824890"/>
    </source>
</evidence>
<dbReference type="Gene3D" id="1.10.10.10">
    <property type="entry name" value="Winged helix-like DNA-binding domain superfamily/Winged helix DNA-binding domain"/>
    <property type="match status" value="1"/>
</dbReference>
<evidence type="ECO:0000259" key="7">
    <source>
        <dbReference type="SMART" id="SM00415"/>
    </source>
</evidence>
<gene>
    <name evidence="8" type="ORF">HID58_061253</name>
</gene>
<keyword evidence="3" id="KW-0238">DNA-binding</keyword>
<organism evidence="8 9">
    <name type="scientific">Brassica napus</name>
    <name type="common">Rape</name>
    <dbReference type="NCBI Taxonomy" id="3708"/>
    <lineage>
        <taxon>Eukaryota</taxon>
        <taxon>Viridiplantae</taxon>
        <taxon>Streptophyta</taxon>
        <taxon>Embryophyta</taxon>
        <taxon>Tracheophyta</taxon>
        <taxon>Spermatophyta</taxon>
        <taxon>Magnoliopsida</taxon>
        <taxon>eudicotyledons</taxon>
        <taxon>Gunneridae</taxon>
        <taxon>Pentapetalae</taxon>
        <taxon>rosids</taxon>
        <taxon>malvids</taxon>
        <taxon>Brassicales</taxon>
        <taxon>Brassicaceae</taxon>
        <taxon>Brassiceae</taxon>
        <taxon>Brassica</taxon>
    </lineage>
</organism>
<comment type="similarity">
    <text evidence="5">Belongs to the HSF family.</text>
</comment>
<evidence type="ECO:0000256" key="4">
    <source>
        <dbReference type="ARBA" id="ARBA00023242"/>
    </source>
</evidence>
<evidence type="ECO:0000256" key="5">
    <source>
        <dbReference type="RuleBase" id="RU004020"/>
    </source>
</evidence>
<keyword evidence="4" id="KW-0539">Nucleus</keyword>
<evidence type="ECO:0000313" key="8">
    <source>
        <dbReference type="EMBL" id="KAH0885157.1"/>
    </source>
</evidence>
<dbReference type="PRINTS" id="PR00056">
    <property type="entry name" value="HSFDOMAIN"/>
</dbReference>
<comment type="subcellular location">
    <subcellularLocation>
        <location evidence="1">Nucleus</location>
    </subcellularLocation>
</comment>
<evidence type="ECO:0000256" key="6">
    <source>
        <dbReference type="SAM" id="MobiDB-lite"/>
    </source>
</evidence>
<proteinExistence type="inferred from homology"/>
<sequence>MKRKRNDPDKPSGHSHFTPAKKPSVISSDNKQNEHNDNRMFPATVNPSVPIQSIFRSLFQDLRHSPISNITRSHDQQTSLKPSTPINKRKCVLGLDLMTNETDGTPAQRSCVSTSRHTANYTNAKTQRKKPRTVLQDITNISSSFLNINEDSSNQTFEATIDGPLTDVSEDDEMSAAYDSDYGGTIEDNVEVNWDCSSQERTDSESESDDIVVSVNQNSMNPFQLQEGDPPPSPPKPVEGLHEVGPPPFLIKTFEIVEDPNTDHIVSWNRGGASFVVWDLHSFSTFLLPRHFKHSNFSSFIRQLKTYGFRKIESDRWEFANDGFLLGQRQLLKSIKRRASFGSSPSTHDPCTELRREKQLLMMELVCLRQQQQTTRSYIKAMEQRIEGAERKQRQMMSFLARAMRSPSFLHQLLKQRDMRLKELEDEAAERERGSSMSELEALALEMQGYGKERNVKEEEDMVVERELDDGFWEELLSNESLASTSS</sequence>
<dbReference type="InterPro" id="IPR036388">
    <property type="entry name" value="WH-like_DNA-bd_sf"/>
</dbReference>
<evidence type="ECO:0000256" key="3">
    <source>
        <dbReference type="ARBA" id="ARBA00023125"/>
    </source>
</evidence>
<dbReference type="InterPro" id="IPR036390">
    <property type="entry name" value="WH_DNA-bd_sf"/>
</dbReference>
<dbReference type="Pfam" id="PF00447">
    <property type="entry name" value="HSF_DNA-bind"/>
    <property type="match status" value="1"/>
</dbReference>
<reference evidence="8 9" key="1">
    <citation type="submission" date="2021-05" db="EMBL/GenBank/DDBJ databases">
        <title>Genome Assembly of Synthetic Allotetraploid Brassica napus Reveals Homoeologous Exchanges between Subgenomes.</title>
        <authorList>
            <person name="Davis J.T."/>
        </authorList>
    </citation>
    <scope>NUCLEOTIDE SEQUENCE [LARGE SCALE GENOMIC DNA]</scope>
    <source>
        <strain evidence="9">cv. Da-Ae</strain>
        <tissue evidence="8">Seedling</tissue>
    </source>
</reference>
<feature type="region of interest" description="Disordered" evidence="6">
    <location>
        <begin position="1"/>
        <end position="45"/>
    </location>
</feature>
<protein>
    <recommendedName>
        <fullName evidence="7">HSF-type DNA-binding domain-containing protein</fullName>
    </recommendedName>
</protein>
<dbReference type="SMART" id="SM00415">
    <property type="entry name" value="HSF"/>
    <property type="match status" value="1"/>
</dbReference>
<feature type="domain" description="HSF-type DNA-binding" evidence="7">
    <location>
        <begin position="245"/>
        <end position="338"/>
    </location>
</feature>
<dbReference type="InterPro" id="IPR000232">
    <property type="entry name" value="HSF_DNA-bd"/>
</dbReference>
<name>A0ABQ7ZYL6_BRANA</name>
<keyword evidence="9" id="KW-1185">Reference proteome</keyword>
<dbReference type="PANTHER" id="PTHR10015:SF322">
    <property type="entry name" value="HEAT STRESS TRANSCRIPTION FACTOR A-7A"/>
    <property type="match status" value="1"/>
</dbReference>
<evidence type="ECO:0000256" key="2">
    <source>
        <dbReference type="ARBA" id="ARBA00023016"/>
    </source>
</evidence>
<dbReference type="Proteomes" id="UP000824890">
    <property type="component" value="Unassembled WGS sequence"/>
</dbReference>
<dbReference type="PANTHER" id="PTHR10015">
    <property type="entry name" value="HEAT SHOCK TRANSCRIPTION FACTOR"/>
    <property type="match status" value="1"/>
</dbReference>
<accession>A0ABQ7ZYL6</accession>
<keyword evidence="2" id="KW-0346">Stress response</keyword>
<dbReference type="SUPFAM" id="SSF46785">
    <property type="entry name" value="Winged helix' DNA-binding domain"/>
    <property type="match status" value="1"/>
</dbReference>